<dbReference type="EMBL" id="MN740271">
    <property type="protein sequence ID" value="QHT96999.1"/>
    <property type="molecule type" value="Genomic_DNA"/>
</dbReference>
<reference evidence="2" key="1">
    <citation type="journal article" date="2020" name="Nature">
        <title>Giant virus diversity and host interactions through global metagenomics.</title>
        <authorList>
            <person name="Schulz F."/>
            <person name="Roux S."/>
            <person name="Paez-Espino D."/>
            <person name="Jungbluth S."/>
            <person name="Walsh D.A."/>
            <person name="Denef V.J."/>
            <person name="McMahon K.D."/>
            <person name="Konstantinidis K.T."/>
            <person name="Eloe-Fadrosh E.A."/>
            <person name="Kyrpides N.C."/>
            <person name="Woyke T."/>
        </authorList>
    </citation>
    <scope>NUCLEOTIDE SEQUENCE</scope>
    <source>
        <strain evidence="2">GVMAG-M-3300024510-1</strain>
    </source>
</reference>
<name>A0A6C0IWJ7_9ZZZZ</name>
<evidence type="ECO:0000313" key="2">
    <source>
        <dbReference type="EMBL" id="QHT96999.1"/>
    </source>
</evidence>
<proteinExistence type="predicted"/>
<feature type="transmembrane region" description="Helical" evidence="1">
    <location>
        <begin position="38"/>
        <end position="57"/>
    </location>
</feature>
<evidence type="ECO:0000256" key="1">
    <source>
        <dbReference type="SAM" id="Phobius"/>
    </source>
</evidence>
<feature type="transmembrane region" description="Helical" evidence="1">
    <location>
        <begin position="63"/>
        <end position="84"/>
    </location>
</feature>
<keyword evidence="1" id="KW-1133">Transmembrane helix</keyword>
<accession>A0A6C0IWJ7</accession>
<protein>
    <submittedName>
        <fullName evidence="2">Uncharacterized protein</fullName>
    </submittedName>
</protein>
<sequence>MSYTSEYAPLSKSVPEPLPPLFPRDREYENIRRKCKPLRIGVVLIMAMVLAVAYGTLSRGASSLLSLALVAVASALTMIVLISLCETDNQTAAWALVIGAPLVIGAFALQIESILLAIFGVDGVAALLAYM</sequence>
<keyword evidence="1" id="KW-0472">Membrane</keyword>
<keyword evidence="1" id="KW-0812">Transmembrane</keyword>
<dbReference type="AlphaFoldDB" id="A0A6C0IWJ7"/>
<feature type="transmembrane region" description="Helical" evidence="1">
    <location>
        <begin position="91"/>
        <end position="108"/>
    </location>
</feature>
<organism evidence="2">
    <name type="scientific">viral metagenome</name>
    <dbReference type="NCBI Taxonomy" id="1070528"/>
    <lineage>
        <taxon>unclassified sequences</taxon>
        <taxon>metagenomes</taxon>
        <taxon>organismal metagenomes</taxon>
    </lineage>
</organism>